<evidence type="ECO:0000313" key="2">
    <source>
        <dbReference type="EMBL" id="HAE3334600.1"/>
    </source>
</evidence>
<dbReference type="AlphaFoldDB" id="A0A727MNG4"/>
<accession>A0A727MNG4</accession>
<sequence length="47" mass="5462">MPRSTAGTCETDRHSVSRITMHEVKIYQARSRQFFGWFVAVFTCLLP</sequence>
<dbReference type="EMBL" id="DAASAO010000031">
    <property type="protein sequence ID" value="HAE4716517.1"/>
    <property type="molecule type" value="Genomic_DNA"/>
</dbReference>
<evidence type="ECO:0000313" key="4">
    <source>
        <dbReference type="EMBL" id="HAE7890244.1"/>
    </source>
</evidence>
<proteinExistence type="predicted"/>
<comment type="caution">
    <text evidence="1">The sequence shown here is derived from an EMBL/GenBank/DDBJ whole genome shotgun (WGS) entry which is preliminary data.</text>
</comment>
<reference evidence="1" key="1">
    <citation type="journal article" date="2018" name="Genome Biol.">
        <title>SKESA: strategic k-mer extension for scrupulous assemblies.</title>
        <authorList>
            <person name="Souvorov A."/>
            <person name="Agarwala R."/>
            <person name="Lipman D.J."/>
        </authorList>
    </citation>
    <scope>NUCLEOTIDE SEQUENCE</scope>
    <source>
        <strain evidence="4">2010K-0351</strain>
        <strain evidence="1">2010K-0362</strain>
        <strain evidence="3">M6</strain>
        <strain evidence="2">Salmonella enterica</strain>
    </source>
</reference>
<organism evidence="1">
    <name type="scientific">Salmonella enteritidis</name>
    <dbReference type="NCBI Taxonomy" id="149539"/>
    <lineage>
        <taxon>Bacteria</taxon>
        <taxon>Pseudomonadati</taxon>
        <taxon>Pseudomonadota</taxon>
        <taxon>Gammaproteobacteria</taxon>
        <taxon>Enterobacterales</taxon>
        <taxon>Enterobacteriaceae</taxon>
        <taxon>Salmonella</taxon>
    </lineage>
</organism>
<gene>
    <name evidence="2" type="ORF">G3453_004609</name>
    <name evidence="1" type="ORF">G3W49_004585</name>
    <name evidence="4" type="ORF">G4P71_004593</name>
    <name evidence="3" type="ORF">GNA90_004645</name>
</gene>
<evidence type="ECO:0000313" key="1">
    <source>
        <dbReference type="EMBL" id="HAE2108525.1"/>
    </source>
</evidence>
<protein>
    <submittedName>
        <fullName evidence="1">Uncharacterized protein</fullName>
    </submittedName>
</protein>
<evidence type="ECO:0000313" key="3">
    <source>
        <dbReference type="EMBL" id="HAE4716517.1"/>
    </source>
</evidence>
<dbReference type="EMBL" id="DAAREO010000081">
    <property type="protein sequence ID" value="HAE2108525.1"/>
    <property type="molecule type" value="Genomic_DNA"/>
</dbReference>
<name>A0A727MNG4_SALEN</name>
<dbReference type="EMBL" id="DAATBI010000052">
    <property type="protein sequence ID" value="HAE7890244.1"/>
    <property type="molecule type" value="Genomic_DNA"/>
</dbReference>
<reference evidence="1" key="2">
    <citation type="submission" date="2018-07" db="EMBL/GenBank/DDBJ databases">
        <authorList>
            <consortium name="NCBI Pathogen Detection Project"/>
        </authorList>
    </citation>
    <scope>NUCLEOTIDE SEQUENCE</scope>
    <source>
        <strain evidence="4">2010K-0351</strain>
        <strain evidence="1">2010K-0362</strain>
        <strain evidence="3">M6</strain>
        <strain evidence="2">Salmonella enterica</strain>
    </source>
</reference>
<dbReference type="EMBL" id="DAARPC010000061">
    <property type="protein sequence ID" value="HAE3334600.1"/>
    <property type="molecule type" value="Genomic_DNA"/>
</dbReference>